<keyword evidence="1" id="KW-0677">Repeat</keyword>
<dbReference type="STRING" id="400727.A0A2T7NH32"/>
<evidence type="ECO:0000256" key="2">
    <source>
        <dbReference type="ARBA" id="ARBA00023043"/>
    </source>
</evidence>
<keyword evidence="6" id="KW-1185">Reference proteome</keyword>
<name>A0A2T7NH32_POMCA</name>
<sequence>MVTFETKEECPGKRNNQYPAWHVLVLAYNTNVLFTMKAAHALIVCFSLTVPFFSCRGKRMLMSKFIVNGSAAGVPVTATRACVARWRWHADANFGSVADDHSKLRNGKIAKSCLYERAFSLDEAVEDVDPDRVLEMVSSCSIHSQEPPLSPEQVRTVFHKVVDGLLRKPKDVQRGAQMVYLLRNMGAYINQQDQAGCTPLLRYLQRNIAHQDVVEAFLRCNADVYITDKDGVYPLEIVTSSPSVSPAVRDVFMKYVPGIWEAVEGDDAMNVRKLINEWCRVDVQKNGQTLLQLALDTGTESIIRVVSGIRPSMEFAHCVLSGDVATAKKMLRLSQKLKININFRNMGDRGSTPLYYALRQGNRAMVEMLLEFGARIDITMKGDAECDIPLYIAALQARPPIPASLIKTITPNGPVTVDSLFYKGQNVLFHCVNNDVHETVIDYILFKGSAYLVTQRVENNLCARDYAELHDCKKVVQAIDCLSHLIRKYQKIPMTNQSFEMFALLMYENVSGGIEVDVSRVGINREILILQGYDHIPTAVKCLNEDSDGINDPFYKYLPLYQEQIMQIHEAVENCDVETLRQILYFRHNEPHGLNPCLADCRKCGDGQPLLHKAVLRGSYEMLQLLAETLVYQRKQRLDSIRDQYFRTALHYAYGQENGKALVDLLLDYGASEFTMDKDNRSPLCFKDRQTQPLMRKLLYYQLIQDFSRPEPDPWSTTLASHLASFPDVVRSRMASRAYQKCLGMDKDYFPLPTDDPYNENDDHSDDYSDAGEGKDLLEEKDFTKSPSCAIQ</sequence>
<keyword evidence="2 3" id="KW-0040">ANK repeat</keyword>
<dbReference type="InterPro" id="IPR036770">
    <property type="entry name" value="Ankyrin_rpt-contain_sf"/>
</dbReference>
<dbReference type="Pfam" id="PF00023">
    <property type="entry name" value="Ank"/>
    <property type="match status" value="1"/>
</dbReference>
<dbReference type="Pfam" id="PF12796">
    <property type="entry name" value="Ank_2"/>
    <property type="match status" value="1"/>
</dbReference>
<gene>
    <name evidence="5" type="ORF">C0Q70_18637</name>
</gene>
<evidence type="ECO:0000256" key="1">
    <source>
        <dbReference type="ARBA" id="ARBA00022737"/>
    </source>
</evidence>
<dbReference type="AlphaFoldDB" id="A0A2T7NH32"/>
<evidence type="ECO:0000313" key="6">
    <source>
        <dbReference type="Proteomes" id="UP000245119"/>
    </source>
</evidence>
<feature type="compositionally biased region" description="Acidic residues" evidence="4">
    <location>
        <begin position="757"/>
        <end position="770"/>
    </location>
</feature>
<accession>A0A2T7NH32</accession>
<dbReference type="OrthoDB" id="432281at2759"/>
<comment type="caution">
    <text evidence="5">The sequence shown here is derived from an EMBL/GenBank/DDBJ whole genome shotgun (WGS) entry which is preliminary data.</text>
</comment>
<protein>
    <recommendedName>
        <fullName evidence="7">SOCS box domain-containing protein</fullName>
    </recommendedName>
</protein>
<evidence type="ECO:0000256" key="3">
    <source>
        <dbReference type="PROSITE-ProRule" id="PRU00023"/>
    </source>
</evidence>
<evidence type="ECO:0000313" key="5">
    <source>
        <dbReference type="EMBL" id="PVD20481.1"/>
    </source>
</evidence>
<dbReference type="PANTHER" id="PTHR24198:SF165">
    <property type="entry name" value="ANKYRIN REPEAT-CONTAINING PROTEIN-RELATED"/>
    <property type="match status" value="1"/>
</dbReference>
<evidence type="ECO:0000256" key="4">
    <source>
        <dbReference type="SAM" id="MobiDB-lite"/>
    </source>
</evidence>
<organism evidence="5 6">
    <name type="scientific">Pomacea canaliculata</name>
    <name type="common">Golden apple snail</name>
    <dbReference type="NCBI Taxonomy" id="400727"/>
    <lineage>
        <taxon>Eukaryota</taxon>
        <taxon>Metazoa</taxon>
        <taxon>Spiralia</taxon>
        <taxon>Lophotrochozoa</taxon>
        <taxon>Mollusca</taxon>
        <taxon>Gastropoda</taxon>
        <taxon>Caenogastropoda</taxon>
        <taxon>Architaenioglossa</taxon>
        <taxon>Ampullarioidea</taxon>
        <taxon>Ampullariidae</taxon>
        <taxon>Pomacea</taxon>
    </lineage>
</organism>
<feature type="compositionally biased region" description="Basic and acidic residues" evidence="4">
    <location>
        <begin position="772"/>
        <end position="784"/>
    </location>
</feature>
<dbReference type="InterPro" id="IPR002110">
    <property type="entry name" value="Ankyrin_rpt"/>
</dbReference>
<proteinExistence type="predicted"/>
<dbReference type="PROSITE" id="PS50297">
    <property type="entry name" value="ANK_REP_REGION"/>
    <property type="match status" value="1"/>
</dbReference>
<feature type="region of interest" description="Disordered" evidence="4">
    <location>
        <begin position="753"/>
        <end position="792"/>
    </location>
</feature>
<dbReference type="EMBL" id="PZQS01000012">
    <property type="protein sequence ID" value="PVD20481.1"/>
    <property type="molecule type" value="Genomic_DNA"/>
</dbReference>
<dbReference type="SMART" id="SM00248">
    <property type="entry name" value="ANK"/>
    <property type="match status" value="7"/>
</dbReference>
<dbReference type="PROSITE" id="PS50088">
    <property type="entry name" value="ANK_REPEAT"/>
    <property type="match status" value="2"/>
</dbReference>
<dbReference type="SUPFAM" id="SSF48403">
    <property type="entry name" value="Ankyrin repeat"/>
    <property type="match status" value="2"/>
</dbReference>
<dbReference type="Proteomes" id="UP000245119">
    <property type="component" value="Linkage Group LG12"/>
</dbReference>
<evidence type="ECO:0008006" key="7">
    <source>
        <dbReference type="Google" id="ProtNLM"/>
    </source>
</evidence>
<reference evidence="5 6" key="1">
    <citation type="submission" date="2018-04" db="EMBL/GenBank/DDBJ databases">
        <title>The genome of golden apple snail Pomacea canaliculata provides insight into stress tolerance and invasive adaptation.</title>
        <authorList>
            <person name="Liu C."/>
            <person name="Liu B."/>
            <person name="Ren Y."/>
            <person name="Zhang Y."/>
            <person name="Wang H."/>
            <person name="Li S."/>
            <person name="Jiang F."/>
            <person name="Yin L."/>
            <person name="Zhang G."/>
            <person name="Qian W."/>
            <person name="Fan W."/>
        </authorList>
    </citation>
    <scope>NUCLEOTIDE SEQUENCE [LARGE SCALE GENOMIC DNA]</scope>
    <source>
        <strain evidence="5">SZHN2017</strain>
        <tissue evidence="5">Muscle</tissue>
    </source>
</reference>
<feature type="repeat" description="ANK" evidence="3">
    <location>
        <begin position="645"/>
        <end position="678"/>
    </location>
</feature>
<dbReference type="PANTHER" id="PTHR24198">
    <property type="entry name" value="ANKYRIN REPEAT AND PROTEIN KINASE DOMAIN-CONTAINING PROTEIN"/>
    <property type="match status" value="1"/>
</dbReference>
<dbReference type="Gene3D" id="1.25.40.20">
    <property type="entry name" value="Ankyrin repeat-containing domain"/>
    <property type="match status" value="3"/>
</dbReference>
<feature type="repeat" description="ANK" evidence="3">
    <location>
        <begin position="349"/>
        <end position="381"/>
    </location>
</feature>